<reference evidence="2" key="1">
    <citation type="journal article" date="2019" name="bioRxiv">
        <title>The Genome of the Zebra Mussel, Dreissena polymorpha: A Resource for Invasive Species Research.</title>
        <authorList>
            <person name="McCartney M.A."/>
            <person name="Auch B."/>
            <person name="Kono T."/>
            <person name="Mallez S."/>
            <person name="Zhang Y."/>
            <person name="Obille A."/>
            <person name="Becker A."/>
            <person name="Abrahante J.E."/>
            <person name="Garbe J."/>
            <person name="Badalamenti J.P."/>
            <person name="Herman A."/>
            <person name="Mangelson H."/>
            <person name="Liachko I."/>
            <person name="Sullivan S."/>
            <person name="Sone E.D."/>
            <person name="Koren S."/>
            <person name="Silverstein K.A.T."/>
            <person name="Beckman K.B."/>
            <person name="Gohl D.M."/>
        </authorList>
    </citation>
    <scope>NUCLEOTIDE SEQUENCE</scope>
    <source>
        <strain evidence="2">Duluth1</strain>
        <tissue evidence="2">Whole animal</tissue>
    </source>
</reference>
<organism evidence="2 3">
    <name type="scientific">Dreissena polymorpha</name>
    <name type="common">Zebra mussel</name>
    <name type="synonym">Mytilus polymorpha</name>
    <dbReference type="NCBI Taxonomy" id="45954"/>
    <lineage>
        <taxon>Eukaryota</taxon>
        <taxon>Metazoa</taxon>
        <taxon>Spiralia</taxon>
        <taxon>Lophotrochozoa</taxon>
        <taxon>Mollusca</taxon>
        <taxon>Bivalvia</taxon>
        <taxon>Autobranchia</taxon>
        <taxon>Heteroconchia</taxon>
        <taxon>Euheterodonta</taxon>
        <taxon>Imparidentia</taxon>
        <taxon>Neoheterodontei</taxon>
        <taxon>Myida</taxon>
        <taxon>Dreissenoidea</taxon>
        <taxon>Dreissenidae</taxon>
        <taxon>Dreissena</taxon>
    </lineage>
</organism>
<proteinExistence type="predicted"/>
<comment type="caution">
    <text evidence="2">The sequence shown here is derived from an EMBL/GenBank/DDBJ whole genome shotgun (WGS) entry which is preliminary data.</text>
</comment>
<name>A0A9D4LEB1_DREPO</name>
<evidence type="ECO:0000313" key="3">
    <source>
        <dbReference type="Proteomes" id="UP000828390"/>
    </source>
</evidence>
<keyword evidence="1" id="KW-0175">Coiled coil</keyword>
<gene>
    <name evidence="2" type="ORF">DPMN_099659</name>
</gene>
<feature type="coiled-coil region" evidence="1">
    <location>
        <begin position="54"/>
        <end position="81"/>
    </location>
</feature>
<keyword evidence="3" id="KW-1185">Reference proteome</keyword>
<evidence type="ECO:0000256" key="1">
    <source>
        <dbReference type="SAM" id="Coils"/>
    </source>
</evidence>
<reference evidence="2" key="2">
    <citation type="submission" date="2020-11" db="EMBL/GenBank/DDBJ databases">
        <authorList>
            <person name="McCartney M.A."/>
            <person name="Auch B."/>
            <person name="Kono T."/>
            <person name="Mallez S."/>
            <person name="Becker A."/>
            <person name="Gohl D.M."/>
            <person name="Silverstein K.A.T."/>
            <person name="Koren S."/>
            <person name="Bechman K.B."/>
            <person name="Herman A."/>
            <person name="Abrahante J.E."/>
            <person name="Garbe J."/>
        </authorList>
    </citation>
    <scope>NUCLEOTIDE SEQUENCE</scope>
    <source>
        <strain evidence="2">Duluth1</strain>
        <tissue evidence="2">Whole animal</tissue>
    </source>
</reference>
<dbReference type="EMBL" id="JAIWYP010000003">
    <property type="protein sequence ID" value="KAH3857062.1"/>
    <property type="molecule type" value="Genomic_DNA"/>
</dbReference>
<dbReference type="Proteomes" id="UP000828390">
    <property type="component" value="Unassembled WGS sequence"/>
</dbReference>
<accession>A0A9D4LEB1</accession>
<protein>
    <submittedName>
        <fullName evidence="2">Uncharacterized protein</fullName>
    </submittedName>
</protein>
<evidence type="ECO:0000313" key="2">
    <source>
        <dbReference type="EMBL" id="KAH3857062.1"/>
    </source>
</evidence>
<dbReference type="AlphaFoldDB" id="A0A9D4LEB1"/>
<sequence length="93" mass="11060">MISCSQKASSYQREASEHLVNDQECYFEDEWAKRERALKEQHEFETERIISQLQFEKEQVLNSLKAKLQEEKEEAIRALKTCTICYDEENTVP</sequence>